<feature type="region of interest" description="Disordered" evidence="8">
    <location>
        <begin position="566"/>
        <end position="586"/>
    </location>
</feature>
<evidence type="ECO:0000313" key="12">
    <source>
        <dbReference type="EMBL" id="KIW36133.1"/>
    </source>
</evidence>
<feature type="transmembrane region" description="Helical" evidence="9">
    <location>
        <begin position="96"/>
        <end position="116"/>
    </location>
</feature>
<feature type="transmembrane region" description="Helical" evidence="9">
    <location>
        <begin position="684"/>
        <end position="703"/>
    </location>
</feature>
<dbReference type="AlphaFoldDB" id="A0A0D2CYK5"/>
<evidence type="ECO:0000259" key="11">
    <source>
        <dbReference type="Pfam" id="PF01699"/>
    </source>
</evidence>
<feature type="transmembrane region" description="Helical" evidence="9">
    <location>
        <begin position="723"/>
        <end position="745"/>
    </location>
</feature>
<feature type="transmembrane region" description="Helical" evidence="9">
    <location>
        <begin position="766"/>
        <end position="788"/>
    </location>
</feature>
<organism evidence="12 13">
    <name type="scientific">Exophiala oligosperma</name>
    <dbReference type="NCBI Taxonomy" id="215243"/>
    <lineage>
        <taxon>Eukaryota</taxon>
        <taxon>Fungi</taxon>
        <taxon>Dikarya</taxon>
        <taxon>Ascomycota</taxon>
        <taxon>Pezizomycotina</taxon>
        <taxon>Eurotiomycetes</taxon>
        <taxon>Chaetothyriomycetidae</taxon>
        <taxon>Chaetothyriales</taxon>
        <taxon>Herpotrichiellaceae</taxon>
        <taxon>Exophiala</taxon>
    </lineage>
</organism>
<dbReference type="Gene3D" id="1.20.1510.10">
    <property type="entry name" value="Cation efflux protein transmembrane domain"/>
    <property type="match status" value="2"/>
</dbReference>
<evidence type="ECO:0000256" key="5">
    <source>
        <dbReference type="ARBA" id="ARBA00022833"/>
    </source>
</evidence>
<evidence type="ECO:0000256" key="2">
    <source>
        <dbReference type="ARBA" id="ARBA00008170"/>
    </source>
</evidence>
<feature type="domain" description="Sodium/calcium exchanger membrane region" evidence="11">
    <location>
        <begin position="865"/>
        <end position="1018"/>
    </location>
</feature>
<evidence type="ECO:0000256" key="1">
    <source>
        <dbReference type="ARBA" id="ARBA00004141"/>
    </source>
</evidence>
<evidence type="ECO:0000259" key="10">
    <source>
        <dbReference type="Pfam" id="PF01545"/>
    </source>
</evidence>
<keyword evidence="6 9" id="KW-1133">Transmembrane helix</keyword>
<feature type="domain" description="Sodium/calcium exchanger membrane region" evidence="11">
    <location>
        <begin position="650"/>
        <end position="827"/>
    </location>
</feature>
<accession>A0A0D2CYK5</accession>
<evidence type="ECO:0000313" key="13">
    <source>
        <dbReference type="Proteomes" id="UP000053342"/>
    </source>
</evidence>
<dbReference type="GeneID" id="27363636"/>
<evidence type="ECO:0000256" key="8">
    <source>
        <dbReference type="SAM" id="MobiDB-lite"/>
    </source>
</evidence>
<dbReference type="Gene3D" id="1.20.1420.30">
    <property type="entry name" value="NCX, central ion-binding region"/>
    <property type="match status" value="2"/>
</dbReference>
<name>A0A0D2CYK5_9EURO</name>
<dbReference type="Pfam" id="PF01699">
    <property type="entry name" value="Na_Ca_ex"/>
    <property type="match status" value="2"/>
</dbReference>
<dbReference type="OrthoDB" id="9944568at2759"/>
<dbReference type="GO" id="GO:0016020">
    <property type="term" value="C:membrane"/>
    <property type="evidence" value="ECO:0007669"/>
    <property type="project" value="UniProtKB-SubCell"/>
</dbReference>
<evidence type="ECO:0000256" key="6">
    <source>
        <dbReference type="ARBA" id="ARBA00022989"/>
    </source>
</evidence>
<dbReference type="RefSeq" id="XP_016256349.1">
    <property type="nucleotide sequence ID" value="XM_016413254.1"/>
</dbReference>
<feature type="region of interest" description="Disordered" evidence="8">
    <location>
        <begin position="170"/>
        <end position="203"/>
    </location>
</feature>
<keyword evidence="4 9" id="KW-0812">Transmembrane</keyword>
<dbReference type="InterPro" id="IPR058533">
    <property type="entry name" value="Cation_efflux_TM"/>
</dbReference>
<dbReference type="VEuPathDB" id="FungiDB:PV06_11562"/>
<feature type="transmembrane region" description="Helical" evidence="9">
    <location>
        <begin position="12"/>
        <end position="33"/>
    </location>
</feature>
<feature type="transmembrane region" description="Helical" evidence="9">
    <location>
        <begin position="983"/>
        <end position="1001"/>
    </location>
</feature>
<dbReference type="EMBL" id="KN847372">
    <property type="protein sequence ID" value="KIW36133.1"/>
    <property type="molecule type" value="Genomic_DNA"/>
</dbReference>
<dbReference type="PANTHER" id="PTHR45820:SF4">
    <property type="entry name" value="ZINC TRANSPORTER 63C, ISOFORM F"/>
    <property type="match status" value="1"/>
</dbReference>
<sequence length="1070" mass="116431">MAWSKSTRITVMLAIDTAFFFLEVGVGMIVGSLALMADAFHMLNDIISLLVGLWAWQRAEILGAFFNAVFLIALCLSIILEAITRLLDPPKISNPILILVVGSLELTSNVAGFFVLGHSHSETEQDDHADEVRIVEEGGGDGVQRIDVPGTEYAGTLRSTPSRAVDHHAHNPIGPTLVGTPSPIRDFPSRKKPMASNLRRQSRSGTWRIVDGSVHPASFRQEIVNLSKTIKNRAATATASEELEDDVAEEPSEAPLLGKSSKPKRTRDPFYGTRGAPPKPSHLGHNHNKLKQITKSESDMGTSAMILHVIGDGLGNAGVIASALIIWLTPWSGRFYADPAVSLFIAVIILKTTIPLTSASAKILLQGTPDHLDINDIKNDVQKIPGILHLWQLSETQPIASLHVQLDFSIERGEVAERYMTVVKAIRECLHEYGIHSATVQPEFCLDPEHDHADQVHISTSLDGSETPLPISGLDEDACLVGAQGTLAVHVPAELNSAHLPASLAGRRHSSAAFLQDATVQLLISPEQRTEQQSISYSSFSAIEMNLFNRSQNACPDILASNCSIDPEPKLPPQAEDPSNRKTLPVYNHNGDIVTKGIHPDGESGRRGFHPLHFFTVGWRSSSKVSLAVNVLWPFVPAGLAIHFARPDLHVWIFAINYIAMVPAANLVGFAGQQLARKLPKVTGILLETALGSVVEIVLFMVLIKKDSGTGNNASPRNLVPVIQAAILGSILTNILLCLGVCFFIGGLKLKQQSFHAAISEVGSGLLLVAGFALLIPSAFFSALRGSTTSSEGGGFTEVRLRNNTLKISQVTSIILIVAFLVYLWFNAHSQESIFHEVLASDEERDTDRHRDLHKAKLTFTECVIALAISLTFVTLIAIFLVEEIRDIVQTGVPENFLGLILVPLVEKAAEHLTTVDEAYDNQMSSKSIVSESSSLRMPNVLGQNFALYHCLGPSIQTALLNAPLVVVVGWGLGKPMDLNFEIFMSVLLILSILVVGNFLRDGKSDYLEGALLVVSLLQILAVFRIGQPAFRNRKERVGLIFAGTDCLCYHRYNDVVLSQSRRNNRSLEG</sequence>
<feature type="domain" description="Cation efflux protein transmembrane" evidence="10">
    <location>
        <begin position="9"/>
        <end position="365"/>
    </location>
</feature>
<evidence type="ECO:0000256" key="9">
    <source>
        <dbReference type="SAM" id="Phobius"/>
    </source>
</evidence>
<feature type="compositionally biased region" description="Acidic residues" evidence="8">
    <location>
        <begin position="241"/>
        <end position="252"/>
    </location>
</feature>
<dbReference type="InterPro" id="IPR044880">
    <property type="entry name" value="NCX_ion-bd_dom_sf"/>
</dbReference>
<dbReference type="HOGENOM" id="CLU_010292_0_0_1"/>
<feature type="transmembrane region" description="Helical" evidence="9">
    <location>
        <begin position="63"/>
        <end position="84"/>
    </location>
</feature>
<dbReference type="SUPFAM" id="SSF161111">
    <property type="entry name" value="Cation efflux protein transmembrane domain-like"/>
    <property type="match status" value="1"/>
</dbReference>
<dbReference type="InterPro" id="IPR004837">
    <property type="entry name" value="NaCa_Exmemb"/>
</dbReference>
<feature type="transmembrane region" description="Helical" evidence="9">
    <location>
        <begin position="651"/>
        <end position="672"/>
    </location>
</feature>
<feature type="region of interest" description="Disordered" evidence="8">
    <location>
        <begin position="237"/>
        <end position="286"/>
    </location>
</feature>
<feature type="transmembrane region" description="Helical" evidence="9">
    <location>
        <begin position="335"/>
        <end position="354"/>
    </location>
</feature>
<dbReference type="PANTHER" id="PTHR45820">
    <property type="entry name" value="FI23527P1"/>
    <property type="match status" value="1"/>
</dbReference>
<evidence type="ECO:0000256" key="3">
    <source>
        <dbReference type="ARBA" id="ARBA00008873"/>
    </source>
</evidence>
<feature type="transmembrane region" description="Helical" evidence="9">
    <location>
        <begin position="946"/>
        <end position="971"/>
    </location>
</feature>
<comment type="similarity">
    <text evidence="3">Belongs to the cation diffusion facilitator (CDF) transporter (TC 2.A.4) family. SLC30A subfamily.</text>
</comment>
<comment type="subcellular location">
    <subcellularLocation>
        <location evidence="1">Membrane</location>
        <topology evidence="1">Multi-pass membrane protein</topology>
    </subcellularLocation>
</comment>
<feature type="transmembrane region" description="Helical" evidence="9">
    <location>
        <begin position="858"/>
        <end position="882"/>
    </location>
</feature>
<proteinExistence type="inferred from homology"/>
<evidence type="ECO:0000256" key="4">
    <source>
        <dbReference type="ARBA" id="ARBA00022692"/>
    </source>
</evidence>
<keyword evidence="5" id="KW-0862">Zinc</keyword>
<dbReference type="GO" id="GO:0006882">
    <property type="term" value="P:intracellular zinc ion homeostasis"/>
    <property type="evidence" value="ECO:0007669"/>
    <property type="project" value="TreeGrafter"/>
</dbReference>
<feature type="transmembrane region" description="Helical" evidence="9">
    <location>
        <begin position="305"/>
        <end position="329"/>
    </location>
</feature>
<dbReference type="GO" id="GO:0005385">
    <property type="term" value="F:zinc ion transmembrane transporter activity"/>
    <property type="evidence" value="ECO:0007669"/>
    <property type="project" value="TreeGrafter"/>
</dbReference>
<gene>
    <name evidence="12" type="ORF">PV06_11562</name>
</gene>
<feature type="transmembrane region" description="Helical" evidence="9">
    <location>
        <begin position="1007"/>
        <end position="1027"/>
    </location>
</feature>
<reference evidence="12 13" key="1">
    <citation type="submission" date="2015-01" db="EMBL/GenBank/DDBJ databases">
        <title>The Genome Sequence of Exophiala oligosperma CBS72588.</title>
        <authorList>
            <consortium name="The Broad Institute Genomics Platform"/>
            <person name="Cuomo C."/>
            <person name="de Hoog S."/>
            <person name="Gorbushina A."/>
            <person name="Stielow B."/>
            <person name="Teixiera M."/>
            <person name="Abouelleil A."/>
            <person name="Chapman S.B."/>
            <person name="Priest M."/>
            <person name="Young S.K."/>
            <person name="Wortman J."/>
            <person name="Nusbaum C."/>
            <person name="Birren B."/>
        </authorList>
    </citation>
    <scope>NUCLEOTIDE SEQUENCE [LARGE SCALE GENOMIC DNA]</scope>
    <source>
        <strain evidence="12 13">CBS 72588</strain>
    </source>
</reference>
<comment type="similarity">
    <text evidence="2">Belongs to the Ca(2+):cation antiporter (CaCA) (TC 2.A.19) family.</text>
</comment>
<protein>
    <submittedName>
        <fullName evidence="12">Calcium/proton exchanger</fullName>
    </submittedName>
</protein>
<feature type="transmembrane region" description="Helical" evidence="9">
    <location>
        <begin position="808"/>
        <end position="826"/>
    </location>
</feature>
<dbReference type="InterPro" id="IPR027469">
    <property type="entry name" value="Cation_efflux_TMD_sf"/>
</dbReference>
<feature type="transmembrane region" description="Helical" evidence="9">
    <location>
        <begin position="39"/>
        <end position="56"/>
    </location>
</feature>
<evidence type="ECO:0000256" key="7">
    <source>
        <dbReference type="ARBA" id="ARBA00023136"/>
    </source>
</evidence>
<keyword evidence="7 9" id="KW-0472">Membrane</keyword>
<dbReference type="Proteomes" id="UP000053342">
    <property type="component" value="Unassembled WGS sequence"/>
</dbReference>
<keyword evidence="13" id="KW-1185">Reference proteome</keyword>
<dbReference type="Pfam" id="PF01545">
    <property type="entry name" value="Cation_efflux"/>
    <property type="match status" value="1"/>
</dbReference>